<protein>
    <submittedName>
        <fullName evidence="1">Uncharacterized protein</fullName>
    </submittedName>
</protein>
<name>A0A3P5ZCG3_BRACM</name>
<dbReference type="EMBL" id="LR031570">
    <property type="protein sequence ID" value="VDC73364.1"/>
    <property type="molecule type" value="Genomic_DNA"/>
</dbReference>
<accession>A0A3P5ZCG3</accession>
<dbReference type="AlphaFoldDB" id="A0A3P5ZCG3"/>
<proteinExistence type="predicted"/>
<sequence length="55" mass="6556">MILNAVEKKKKRKITTYSSHTPAQLKLLYKQYLSFFLSQPFKQRKNESTQHPRSS</sequence>
<reference evidence="1" key="1">
    <citation type="submission" date="2018-11" db="EMBL/GenBank/DDBJ databases">
        <authorList>
            <consortium name="Genoscope - CEA"/>
            <person name="William W."/>
        </authorList>
    </citation>
    <scope>NUCLEOTIDE SEQUENCE</scope>
</reference>
<evidence type="ECO:0000313" key="1">
    <source>
        <dbReference type="EMBL" id="VDC73364.1"/>
    </source>
</evidence>
<gene>
    <name evidence="1" type="ORF">BRAA05T23078Z</name>
</gene>
<organism evidence="1">
    <name type="scientific">Brassica campestris</name>
    <name type="common">Field mustard</name>
    <dbReference type="NCBI Taxonomy" id="3711"/>
    <lineage>
        <taxon>Eukaryota</taxon>
        <taxon>Viridiplantae</taxon>
        <taxon>Streptophyta</taxon>
        <taxon>Embryophyta</taxon>
        <taxon>Tracheophyta</taxon>
        <taxon>Spermatophyta</taxon>
        <taxon>Magnoliopsida</taxon>
        <taxon>eudicotyledons</taxon>
        <taxon>Gunneridae</taxon>
        <taxon>Pentapetalae</taxon>
        <taxon>rosids</taxon>
        <taxon>malvids</taxon>
        <taxon>Brassicales</taxon>
        <taxon>Brassicaceae</taxon>
        <taxon>Brassiceae</taxon>
        <taxon>Brassica</taxon>
    </lineage>
</organism>